<feature type="transmembrane region" description="Helical" evidence="1">
    <location>
        <begin position="12"/>
        <end position="31"/>
    </location>
</feature>
<evidence type="ECO:0000256" key="1">
    <source>
        <dbReference type="SAM" id="Phobius"/>
    </source>
</evidence>
<keyword evidence="3" id="KW-1185">Reference proteome</keyword>
<keyword evidence="1" id="KW-0812">Transmembrane</keyword>
<evidence type="ECO:0000313" key="3">
    <source>
        <dbReference type="Proteomes" id="UP001597059"/>
    </source>
</evidence>
<name>A0ABW4B1D5_9GAMM</name>
<dbReference type="RefSeq" id="WP_377367094.1">
    <property type="nucleotide sequence ID" value="NZ_JBHTMN010000011.1"/>
</dbReference>
<gene>
    <name evidence="2" type="ORF">ACFQ45_09690</name>
</gene>
<dbReference type="Proteomes" id="UP001597059">
    <property type="component" value="Unassembled WGS sequence"/>
</dbReference>
<keyword evidence="1" id="KW-0472">Membrane</keyword>
<protein>
    <recommendedName>
        <fullName evidence="4">Transmembrane anchor protein</fullName>
    </recommendedName>
</protein>
<proteinExistence type="predicted"/>
<reference evidence="3" key="1">
    <citation type="journal article" date="2019" name="Int. J. Syst. Evol. Microbiol.">
        <title>The Global Catalogue of Microorganisms (GCM) 10K type strain sequencing project: providing services to taxonomists for standard genome sequencing and annotation.</title>
        <authorList>
            <consortium name="The Broad Institute Genomics Platform"/>
            <consortium name="The Broad Institute Genome Sequencing Center for Infectious Disease"/>
            <person name="Wu L."/>
            <person name="Ma J."/>
        </authorList>
    </citation>
    <scope>NUCLEOTIDE SEQUENCE [LARGE SCALE GENOMIC DNA]</scope>
    <source>
        <strain evidence="3">JCM 30774</strain>
    </source>
</reference>
<keyword evidence="1" id="KW-1133">Transmembrane helix</keyword>
<organism evidence="2 3">
    <name type="scientific">Rhodanobacter aciditrophus</name>
    <dbReference type="NCBI Taxonomy" id="1623218"/>
    <lineage>
        <taxon>Bacteria</taxon>
        <taxon>Pseudomonadati</taxon>
        <taxon>Pseudomonadota</taxon>
        <taxon>Gammaproteobacteria</taxon>
        <taxon>Lysobacterales</taxon>
        <taxon>Rhodanobacteraceae</taxon>
        <taxon>Rhodanobacter</taxon>
    </lineage>
</organism>
<evidence type="ECO:0008006" key="4">
    <source>
        <dbReference type="Google" id="ProtNLM"/>
    </source>
</evidence>
<dbReference type="EMBL" id="JBHTMN010000011">
    <property type="protein sequence ID" value="MFD1383639.1"/>
    <property type="molecule type" value="Genomic_DNA"/>
</dbReference>
<comment type="caution">
    <text evidence="2">The sequence shown here is derived from an EMBL/GenBank/DDBJ whole genome shotgun (WGS) entry which is preliminary data.</text>
</comment>
<accession>A0ABW4B1D5</accession>
<evidence type="ECO:0000313" key="2">
    <source>
        <dbReference type="EMBL" id="MFD1383639.1"/>
    </source>
</evidence>
<sequence length="179" mass="19298">MTTEQISSSTLWKATTGAIIVGLVLLVTAILPAEYNLDPTGVGKALGLTELSPESLAEKKAAADDAKAGSNSDSAGEAVELTIPPKAGLEYKMVMIEGNQVDFEWFTNGGAVYVDMHGEPKGDTTGYFKSYTITTVNEMKGSFIAPFEGSHGWYFRNDTDQAIDIMLFFSGEYQNPHLL</sequence>